<dbReference type="CDD" id="cd00093">
    <property type="entry name" value="HTH_XRE"/>
    <property type="match status" value="1"/>
</dbReference>
<sequence>MKKSEKLFVERVVAAAQKLQIEQKGVEIGPLIALIRKQLKMSQRVLAKRAKVPQSTVSKIESGRLKPNAGTLEKILSAMESDLLITIVPKESLEMILKKQAIVKVKQKMAYLKGTMNLEKQKPDEALFRELFDEEVRKILELPGRELWEEEL</sequence>
<dbReference type="RefSeq" id="WP_194847079.1">
    <property type="nucleotide sequence ID" value="NZ_JAAEJV010000004.1"/>
</dbReference>
<dbReference type="InterPro" id="IPR001387">
    <property type="entry name" value="Cro/C1-type_HTH"/>
</dbReference>
<name>A0ABS0AYV1_9BACT</name>
<dbReference type="Proteomes" id="UP001194714">
    <property type="component" value="Unassembled WGS sequence"/>
</dbReference>
<dbReference type="Gene3D" id="1.10.260.40">
    <property type="entry name" value="lambda repressor-like DNA-binding domains"/>
    <property type="match status" value="1"/>
</dbReference>
<dbReference type="EMBL" id="JAAEJV010000004">
    <property type="protein sequence ID" value="MBF5058792.1"/>
    <property type="molecule type" value="Genomic_DNA"/>
</dbReference>
<dbReference type="PROSITE" id="PS50943">
    <property type="entry name" value="HTH_CROC1"/>
    <property type="match status" value="1"/>
</dbReference>
<dbReference type="Pfam" id="PF01381">
    <property type="entry name" value="HTH_3"/>
    <property type="match status" value="1"/>
</dbReference>
<protein>
    <recommendedName>
        <fullName evidence="1">HTH cro/C1-type domain-containing protein</fullName>
    </recommendedName>
</protein>
<keyword evidence="3" id="KW-1185">Reference proteome</keyword>
<comment type="caution">
    <text evidence="2">The sequence shown here is derived from an EMBL/GenBank/DDBJ whole genome shotgun (WGS) entry which is preliminary data.</text>
</comment>
<dbReference type="SUPFAM" id="SSF47413">
    <property type="entry name" value="lambda repressor-like DNA-binding domains"/>
    <property type="match status" value="1"/>
</dbReference>
<proteinExistence type="predicted"/>
<dbReference type="SMART" id="SM00530">
    <property type="entry name" value="HTH_XRE"/>
    <property type="match status" value="1"/>
</dbReference>
<reference evidence="2 3" key="1">
    <citation type="submission" date="2020-01" db="EMBL/GenBank/DDBJ databases">
        <title>Draft genome sequence of Cand. Neptunochlamydia vexilliferae K9.</title>
        <authorList>
            <person name="Schulz F."/>
            <person name="Koestlbacher S."/>
            <person name="Wascher F."/>
            <person name="Pizzetti I."/>
            <person name="Horn M."/>
        </authorList>
    </citation>
    <scope>NUCLEOTIDE SEQUENCE [LARGE SCALE GENOMIC DNA]</scope>
    <source>
        <strain evidence="2 3">K9</strain>
    </source>
</reference>
<evidence type="ECO:0000313" key="3">
    <source>
        <dbReference type="Proteomes" id="UP001194714"/>
    </source>
</evidence>
<evidence type="ECO:0000259" key="1">
    <source>
        <dbReference type="PROSITE" id="PS50943"/>
    </source>
</evidence>
<dbReference type="InterPro" id="IPR010982">
    <property type="entry name" value="Lambda_DNA-bd_dom_sf"/>
</dbReference>
<organism evidence="2 3">
    <name type="scientific">Candidatus Neptunichlamydia vexilliferae</name>
    <dbReference type="NCBI Taxonomy" id="1651774"/>
    <lineage>
        <taxon>Bacteria</taxon>
        <taxon>Pseudomonadati</taxon>
        <taxon>Chlamydiota</taxon>
        <taxon>Chlamydiia</taxon>
        <taxon>Parachlamydiales</taxon>
        <taxon>Simkaniaceae</taxon>
        <taxon>Candidatus Neptunichlamydia</taxon>
    </lineage>
</organism>
<evidence type="ECO:0000313" key="2">
    <source>
        <dbReference type="EMBL" id="MBF5058792.1"/>
    </source>
</evidence>
<gene>
    <name evidence="2" type="ORF">NEPTK9_000291</name>
</gene>
<accession>A0ABS0AYV1</accession>
<feature type="domain" description="HTH cro/C1-type" evidence="1">
    <location>
        <begin position="32"/>
        <end position="84"/>
    </location>
</feature>